<keyword evidence="7" id="KW-0229">DNA integration</keyword>
<evidence type="ECO:0000256" key="3">
    <source>
        <dbReference type="ARBA" id="ARBA00022723"/>
    </source>
</evidence>
<evidence type="ECO:0000256" key="2">
    <source>
        <dbReference type="ARBA" id="ARBA00022722"/>
    </source>
</evidence>
<evidence type="ECO:0000313" key="11">
    <source>
        <dbReference type="EMBL" id="KNZ46940.1"/>
    </source>
</evidence>
<dbReference type="GO" id="GO:0004519">
    <property type="term" value="F:endonuclease activity"/>
    <property type="evidence" value="ECO:0007669"/>
    <property type="project" value="UniProtKB-KW"/>
</dbReference>
<evidence type="ECO:0000256" key="4">
    <source>
        <dbReference type="ARBA" id="ARBA00022759"/>
    </source>
</evidence>
<reference evidence="11 12" key="1">
    <citation type="submission" date="2015-08" db="EMBL/GenBank/DDBJ databases">
        <title>Next Generation Sequencing and Analysis of the Genome of Puccinia sorghi L Schw, the Causal Agent of Maize Common Rust.</title>
        <authorList>
            <person name="Rochi L."/>
            <person name="Burguener G."/>
            <person name="Darino M."/>
            <person name="Turjanski A."/>
            <person name="Kreff E."/>
            <person name="Dieguez M.J."/>
            <person name="Sacco F."/>
        </authorList>
    </citation>
    <scope>NUCLEOTIDE SEQUENCE [LARGE SCALE GENOMIC DNA]</scope>
    <source>
        <strain evidence="11 12">RO10H11247</strain>
    </source>
</reference>
<dbReference type="PANTHER" id="PTHR42648">
    <property type="entry name" value="TRANSPOSASE, PUTATIVE-RELATED"/>
    <property type="match status" value="1"/>
</dbReference>
<keyword evidence="5" id="KW-0378">Hydrolase</keyword>
<dbReference type="VEuPathDB" id="FungiDB:VP01_680g1"/>
<dbReference type="GO" id="GO:0046872">
    <property type="term" value="F:metal ion binding"/>
    <property type="evidence" value="ECO:0007669"/>
    <property type="project" value="UniProtKB-KW"/>
</dbReference>
<dbReference type="PANTHER" id="PTHR42648:SF11">
    <property type="entry name" value="TRANSPOSON TY4-P GAG-POL POLYPROTEIN"/>
    <property type="match status" value="1"/>
</dbReference>
<dbReference type="Proteomes" id="UP000037035">
    <property type="component" value="Unassembled WGS sequence"/>
</dbReference>
<keyword evidence="9" id="KW-0808">Transferase</keyword>
<dbReference type="GO" id="GO:0015074">
    <property type="term" value="P:DNA integration"/>
    <property type="evidence" value="ECO:0007669"/>
    <property type="project" value="UniProtKB-KW"/>
</dbReference>
<accession>A0A0L6UGM9</accession>
<gene>
    <name evidence="11" type="ORF">VP01_680g1</name>
</gene>
<keyword evidence="12" id="KW-1185">Reference proteome</keyword>
<evidence type="ECO:0000256" key="9">
    <source>
        <dbReference type="ARBA" id="ARBA00022932"/>
    </source>
</evidence>
<keyword evidence="2" id="KW-0540">Nuclease</keyword>
<evidence type="ECO:0000256" key="8">
    <source>
        <dbReference type="ARBA" id="ARBA00022918"/>
    </source>
</evidence>
<comment type="caution">
    <text evidence="11">The sequence shown here is derived from an EMBL/GenBank/DDBJ whole genome shotgun (WGS) entry which is preliminary data.</text>
</comment>
<protein>
    <recommendedName>
        <fullName evidence="13">Integrase catalytic domain-containing protein</fullName>
    </recommendedName>
</protein>
<keyword evidence="8" id="KW-0695">RNA-directed DNA polymerase</keyword>
<dbReference type="GO" id="GO:0003887">
    <property type="term" value="F:DNA-directed DNA polymerase activity"/>
    <property type="evidence" value="ECO:0007669"/>
    <property type="project" value="UniProtKB-KW"/>
</dbReference>
<evidence type="ECO:0000313" key="12">
    <source>
        <dbReference type="Proteomes" id="UP000037035"/>
    </source>
</evidence>
<evidence type="ECO:0008006" key="13">
    <source>
        <dbReference type="Google" id="ProtNLM"/>
    </source>
</evidence>
<keyword evidence="3" id="KW-0479">Metal-binding</keyword>
<name>A0A0L6UGM9_9BASI</name>
<evidence type="ECO:0000256" key="5">
    <source>
        <dbReference type="ARBA" id="ARBA00022801"/>
    </source>
</evidence>
<proteinExistence type="predicted"/>
<dbReference type="EMBL" id="LAVV01012172">
    <property type="protein sequence ID" value="KNZ46940.1"/>
    <property type="molecule type" value="Genomic_DNA"/>
</dbReference>
<dbReference type="AlphaFoldDB" id="A0A0L6UGM9"/>
<dbReference type="GO" id="GO:0016787">
    <property type="term" value="F:hydrolase activity"/>
    <property type="evidence" value="ECO:0007669"/>
    <property type="project" value="UniProtKB-KW"/>
</dbReference>
<keyword evidence="9" id="KW-0239">DNA-directed DNA polymerase</keyword>
<evidence type="ECO:0000256" key="10">
    <source>
        <dbReference type="ARBA" id="ARBA00023172"/>
    </source>
</evidence>
<keyword evidence="6" id="KW-0460">Magnesium</keyword>
<organism evidence="11 12">
    <name type="scientific">Puccinia sorghi</name>
    <dbReference type="NCBI Taxonomy" id="27349"/>
    <lineage>
        <taxon>Eukaryota</taxon>
        <taxon>Fungi</taxon>
        <taxon>Dikarya</taxon>
        <taxon>Basidiomycota</taxon>
        <taxon>Pucciniomycotina</taxon>
        <taxon>Pucciniomycetes</taxon>
        <taxon>Pucciniales</taxon>
        <taxon>Pucciniaceae</taxon>
        <taxon>Puccinia</taxon>
    </lineage>
</organism>
<dbReference type="GO" id="GO:0006310">
    <property type="term" value="P:DNA recombination"/>
    <property type="evidence" value="ECO:0007669"/>
    <property type="project" value="UniProtKB-KW"/>
</dbReference>
<sequence length="241" mass="27164">MCKELRKDNYGRLKMLFPSVTVATGFSKAKLLASKDQEAQLLVNTIHCWERQTGHLVKAVHTDNGNLQDMGRTILIESQLGKFLWGFSFIWACDMLNLIPKKHSSITPYEAFHSDNPSFNHSNLFFKCSFVHVRAEGGQKLDEQAREGRVVAHHNDSKGWIFILKDTNQLVASEVAHWPEGKAVLHTTHPLVFPQLKAVTCCDTCHRLCLAAAQPARGDSFVSSVPPPHEYTWHSKLLALH</sequence>
<evidence type="ECO:0000256" key="7">
    <source>
        <dbReference type="ARBA" id="ARBA00022908"/>
    </source>
</evidence>
<dbReference type="GO" id="GO:0003964">
    <property type="term" value="F:RNA-directed DNA polymerase activity"/>
    <property type="evidence" value="ECO:0007669"/>
    <property type="project" value="UniProtKB-KW"/>
</dbReference>
<evidence type="ECO:0000256" key="1">
    <source>
        <dbReference type="ARBA" id="ARBA00022695"/>
    </source>
</evidence>
<evidence type="ECO:0000256" key="6">
    <source>
        <dbReference type="ARBA" id="ARBA00022842"/>
    </source>
</evidence>
<dbReference type="OrthoDB" id="7691805at2759"/>
<keyword evidence="1" id="KW-0548">Nucleotidyltransferase</keyword>
<keyword evidence="4" id="KW-0255">Endonuclease</keyword>
<keyword evidence="10" id="KW-0233">DNA recombination</keyword>
<dbReference type="InterPro" id="IPR039537">
    <property type="entry name" value="Retrotran_Ty1/copia-like"/>
</dbReference>